<dbReference type="InParanoid" id="A0A2H3CV30"/>
<dbReference type="Proteomes" id="UP000217790">
    <property type="component" value="Unassembled WGS sequence"/>
</dbReference>
<dbReference type="AlphaFoldDB" id="A0A2H3CV30"/>
<protein>
    <submittedName>
        <fullName evidence="1">Uncharacterized protein</fullName>
    </submittedName>
</protein>
<sequence length="122" mass="13764">MAIDYVVPPRVRQKFTHAPEPITTDFNTNGASHASTSYIGLREETWKYKHILKELLGPKYGFTHCPWTGDSAIPITDREGRVITVMAGHPTDPNWNEPQLEASDCLETLQPQCCLTTDQQTH</sequence>
<evidence type="ECO:0000313" key="1">
    <source>
        <dbReference type="EMBL" id="PBK83052.1"/>
    </source>
</evidence>
<name>A0A2H3CV30_ARMGA</name>
<reference evidence="2" key="1">
    <citation type="journal article" date="2017" name="Nat. Ecol. Evol.">
        <title>Genome expansion and lineage-specific genetic innovations in the forest pathogenic fungi Armillaria.</title>
        <authorList>
            <person name="Sipos G."/>
            <person name="Prasanna A.N."/>
            <person name="Walter M.C."/>
            <person name="O'Connor E."/>
            <person name="Balint B."/>
            <person name="Krizsan K."/>
            <person name="Kiss B."/>
            <person name="Hess J."/>
            <person name="Varga T."/>
            <person name="Slot J."/>
            <person name="Riley R."/>
            <person name="Boka B."/>
            <person name="Rigling D."/>
            <person name="Barry K."/>
            <person name="Lee J."/>
            <person name="Mihaltcheva S."/>
            <person name="LaButti K."/>
            <person name="Lipzen A."/>
            <person name="Waldron R."/>
            <person name="Moloney N.M."/>
            <person name="Sperisen C."/>
            <person name="Kredics L."/>
            <person name="Vagvoelgyi C."/>
            <person name="Patrignani A."/>
            <person name="Fitzpatrick D."/>
            <person name="Nagy I."/>
            <person name="Doyle S."/>
            <person name="Anderson J.B."/>
            <person name="Grigoriev I.V."/>
            <person name="Gueldener U."/>
            <person name="Muensterkoetter M."/>
            <person name="Nagy L.G."/>
        </authorList>
    </citation>
    <scope>NUCLEOTIDE SEQUENCE [LARGE SCALE GENOMIC DNA]</scope>
    <source>
        <strain evidence="2">Ar21-2</strain>
    </source>
</reference>
<gene>
    <name evidence="1" type="ORF">ARMGADRAFT_1089804</name>
</gene>
<keyword evidence="2" id="KW-1185">Reference proteome</keyword>
<proteinExistence type="predicted"/>
<dbReference type="STRING" id="47427.A0A2H3CV30"/>
<accession>A0A2H3CV30</accession>
<dbReference type="OMA" id="KFTHAPE"/>
<dbReference type="EMBL" id="KZ293710">
    <property type="protein sequence ID" value="PBK83052.1"/>
    <property type="molecule type" value="Genomic_DNA"/>
</dbReference>
<evidence type="ECO:0000313" key="2">
    <source>
        <dbReference type="Proteomes" id="UP000217790"/>
    </source>
</evidence>
<organism evidence="1 2">
    <name type="scientific">Armillaria gallica</name>
    <name type="common">Bulbous honey fungus</name>
    <name type="synonym">Armillaria bulbosa</name>
    <dbReference type="NCBI Taxonomy" id="47427"/>
    <lineage>
        <taxon>Eukaryota</taxon>
        <taxon>Fungi</taxon>
        <taxon>Dikarya</taxon>
        <taxon>Basidiomycota</taxon>
        <taxon>Agaricomycotina</taxon>
        <taxon>Agaricomycetes</taxon>
        <taxon>Agaricomycetidae</taxon>
        <taxon>Agaricales</taxon>
        <taxon>Marasmiineae</taxon>
        <taxon>Physalacriaceae</taxon>
        <taxon>Armillaria</taxon>
    </lineage>
</organism>